<evidence type="ECO:0000313" key="2">
    <source>
        <dbReference type="EMBL" id="CAH2355681.1"/>
    </source>
</evidence>
<keyword evidence="3" id="KW-1185">Reference proteome</keyword>
<comment type="caution">
    <text evidence="2">The sequence shown here is derived from an EMBL/GenBank/DDBJ whole genome shotgun (WGS) entry which is preliminary data.</text>
</comment>
<dbReference type="Proteomes" id="UP000837801">
    <property type="component" value="Unassembled WGS sequence"/>
</dbReference>
<name>A0A9P0QV67_9ASCO</name>
<feature type="transmembrane region" description="Helical" evidence="1">
    <location>
        <begin position="126"/>
        <end position="151"/>
    </location>
</feature>
<protein>
    <submittedName>
        <fullName evidence="2">Uncharacterized protein</fullName>
    </submittedName>
</protein>
<evidence type="ECO:0000256" key="1">
    <source>
        <dbReference type="SAM" id="Phobius"/>
    </source>
</evidence>
<proteinExistence type="predicted"/>
<reference evidence="2" key="1">
    <citation type="submission" date="2022-03" db="EMBL/GenBank/DDBJ databases">
        <authorList>
            <person name="Legras J.-L."/>
            <person name="Devillers H."/>
            <person name="Grondin C."/>
        </authorList>
    </citation>
    <scope>NUCLEOTIDE SEQUENCE</scope>
    <source>
        <strain evidence="2">CLIB 1423</strain>
    </source>
</reference>
<organism evidence="2 3">
    <name type="scientific">[Candida] railenensis</name>
    <dbReference type="NCBI Taxonomy" id="45579"/>
    <lineage>
        <taxon>Eukaryota</taxon>
        <taxon>Fungi</taxon>
        <taxon>Dikarya</taxon>
        <taxon>Ascomycota</taxon>
        <taxon>Saccharomycotina</taxon>
        <taxon>Pichiomycetes</taxon>
        <taxon>Debaryomycetaceae</taxon>
        <taxon>Kurtzmaniella</taxon>
    </lineage>
</organism>
<sequence length="154" mass="17301">MLHIANLNHKFTWLSCSISKCRACFDLFKPFSRIVYYESIYKPITIHVILQNRGCDGPSCGNRVVELYITCGHGSAQVMHASSLKEAQIGAILPLSQLHSIPAPNPSFYCNIASSSPSSSSATSSIILSFLFLFLFICFLFYLSFFFYLICKYI</sequence>
<accession>A0A9P0QV67</accession>
<evidence type="ECO:0000313" key="3">
    <source>
        <dbReference type="Proteomes" id="UP000837801"/>
    </source>
</evidence>
<keyword evidence="1" id="KW-0472">Membrane</keyword>
<gene>
    <name evidence="2" type="ORF">CLIB1423_31S00430</name>
</gene>
<dbReference type="EMBL" id="CAKXYY010000031">
    <property type="protein sequence ID" value="CAH2355681.1"/>
    <property type="molecule type" value="Genomic_DNA"/>
</dbReference>
<keyword evidence="1" id="KW-1133">Transmembrane helix</keyword>
<keyword evidence="1" id="KW-0812">Transmembrane</keyword>
<dbReference type="AlphaFoldDB" id="A0A9P0QV67"/>